<accession>A0A922T6F0</accession>
<dbReference type="AlphaFoldDB" id="A0A922T6F0"/>
<sequence length="46" mass="5310">MQQKLSQYSSFCLFFRNEFSTKGKRAVDQAGLRPTAEIKMLDLLLV</sequence>
<dbReference type="Proteomes" id="UP000028704">
    <property type="component" value="Unassembled WGS sequence"/>
</dbReference>
<comment type="caution">
    <text evidence="1">The sequence shown here is derived from an EMBL/GenBank/DDBJ whole genome shotgun (WGS) entry which is preliminary data.</text>
</comment>
<name>A0A922T6F0_9STRE</name>
<gene>
    <name evidence="1" type="ORF">CECT5772_03594</name>
</gene>
<evidence type="ECO:0000313" key="2">
    <source>
        <dbReference type="Proteomes" id="UP000028704"/>
    </source>
</evidence>
<dbReference type="EMBL" id="AWEX01000028">
    <property type="protein sequence ID" value="KED04764.1"/>
    <property type="molecule type" value="Genomic_DNA"/>
</dbReference>
<protein>
    <submittedName>
        <fullName evidence="1">Uncharacterized protein</fullName>
    </submittedName>
</protein>
<organism evidence="1 2">
    <name type="scientific">Streptococcus equi subsp. ruminatorum CECT 5772</name>
    <dbReference type="NCBI Taxonomy" id="1051981"/>
    <lineage>
        <taxon>Bacteria</taxon>
        <taxon>Bacillati</taxon>
        <taxon>Bacillota</taxon>
        <taxon>Bacilli</taxon>
        <taxon>Lactobacillales</taxon>
        <taxon>Streptococcaceae</taxon>
        <taxon>Streptococcus</taxon>
    </lineage>
</organism>
<evidence type="ECO:0000313" key="1">
    <source>
        <dbReference type="EMBL" id="KED04764.1"/>
    </source>
</evidence>
<reference evidence="1 2" key="1">
    <citation type="journal article" date="2014" name="Int. J. Syst. Evol. Microbiol.">
        <title>Phylogenomics and the dynamic genome evolution of the genus Streptococcus.</title>
        <authorList>
            <consortium name="The Broad Institute Genome Sequencing Platform"/>
            <person name="Richards V.P."/>
            <person name="Palmer S.R."/>
            <person name="Pavinski Bitar P.D."/>
            <person name="Qin X."/>
            <person name="Weinstock G.M."/>
            <person name="Highlander S.K."/>
            <person name="Town C.D."/>
            <person name="Burne R.A."/>
            <person name="Stanhope M.J."/>
        </authorList>
    </citation>
    <scope>NUCLEOTIDE SEQUENCE [LARGE SCALE GENOMIC DNA]</scope>
    <source>
        <strain evidence="1 2">CECT 5772</strain>
    </source>
</reference>
<proteinExistence type="predicted"/>